<dbReference type="AlphaFoldDB" id="A0A2P2QL01"/>
<dbReference type="EMBL" id="GGEC01087187">
    <property type="protein sequence ID" value="MBX67671.1"/>
    <property type="molecule type" value="Transcribed_RNA"/>
</dbReference>
<reference evidence="1" key="1">
    <citation type="submission" date="2018-02" db="EMBL/GenBank/DDBJ databases">
        <title>Rhizophora mucronata_Transcriptome.</title>
        <authorList>
            <person name="Meera S.P."/>
            <person name="Sreeshan A."/>
            <person name="Augustine A."/>
        </authorList>
    </citation>
    <scope>NUCLEOTIDE SEQUENCE</scope>
    <source>
        <tissue evidence="1">Leaf</tissue>
    </source>
</reference>
<accession>A0A2P2QL01</accession>
<name>A0A2P2QL01_RHIMU</name>
<protein>
    <submittedName>
        <fullName evidence="1">Uncharacterized protein</fullName>
    </submittedName>
</protein>
<evidence type="ECO:0000313" key="1">
    <source>
        <dbReference type="EMBL" id="MBX67671.1"/>
    </source>
</evidence>
<organism evidence="1">
    <name type="scientific">Rhizophora mucronata</name>
    <name type="common">Asiatic mangrove</name>
    <dbReference type="NCBI Taxonomy" id="61149"/>
    <lineage>
        <taxon>Eukaryota</taxon>
        <taxon>Viridiplantae</taxon>
        <taxon>Streptophyta</taxon>
        <taxon>Embryophyta</taxon>
        <taxon>Tracheophyta</taxon>
        <taxon>Spermatophyta</taxon>
        <taxon>Magnoliopsida</taxon>
        <taxon>eudicotyledons</taxon>
        <taxon>Gunneridae</taxon>
        <taxon>Pentapetalae</taxon>
        <taxon>rosids</taxon>
        <taxon>fabids</taxon>
        <taxon>Malpighiales</taxon>
        <taxon>Rhizophoraceae</taxon>
        <taxon>Rhizophora</taxon>
    </lineage>
</organism>
<sequence length="52" mass="6126">MVGFNCNGTTPIQWLDFSKRLKKSMLLGYFWDIKPLVCLNIMKHMLLIKPIK</sequence>
<proteinExistence type="predicted"/>